<evidence type="ECO:0000313" key="3">
    <source>
        <dbReference type="Proteomes" id="UP000324222"/>
    </source>
</evidence>
<name>A0A5B7GCA8_PORTR</name>
<evidence type="ECO:0000256" key="1">
    <source>
        <dbReference type="SAM" id="MobiDB-lite"/>
    </source>
</evidence>
<evidence type="ECO:0000313" key="2">
    <source>
        <dbReference type="EMBL" id="MPC54184.1"/>
    </source>
</evidence>
<feature type="region of interest" description="Disordered" evidence="1">
    <location>
        <begin position="1"/>
        <end position="30"/>
    </location>
</feature>
<dbReference type="EMBL" id="VSRR010012174">
    <property type="protein sequence ID" value="MPC54184.1"/>
    <property type="molecule type" value="Genomic_DNA"/>
</dbReference>
<dbReference type="AlphaFoldDB" id="A0A5B7GCA8"/>
<feature type="region of interest" description="Disordered" evidence="1">
    <location>
        <begin position="75"/>
        <end position="98"/>
    </location>
</feature>
<dbReference type="Proteomes" id="UP000324222">
    <property type="component" value="Unassembled WGS sequence"/>
</dbReference>
<protein>
    <submittedName>
        <fullName evidence="2">Uncharacterized protein</fullName>
    </submittedName>
</protein>
<keyword evidence="3" id="KW-1185">Reference proteome</keyword>
<feature type="compositionally biased region" description="Basic and acidic residues" evidence="1">
    <location>
        <begin position="1"/>
        <end position="15"/>
    </location>
</feature>
<gene>
    <name evidence="2" type="ORF">E2C01_048092</name>
</gene>
<reference evidence="2 3" key="1">
    <citation type="submission" date="2019-05" db="EMBL/GenBank/DDBJ databases">
        <title>Another draft genome of Portunus trituberculatus and its Hox gene families provides insights of decapod evolution.</title>
        <authorList>
            <person name="Jeong J.-H."/>
            <person name="Song I."/>
            <person name="Kim S."/>
            <person name="Choi T."/>
            <person name="Kim D."/>
            <person name="Ryu S."/>
            <person name="Kim W."/>
        </authorList>
    </citation>
    <scope>NUCLEOTIDE SEQUENCE [LARGE SCALE GENOMIC DNA]</scope>
    <source>
        <tissue evidence="2">Muscle</tissue>
    </source>
</reference>
<proteinExistence type="predicted"/>
<sequence length="98" mass="10462">MRAEPMSRKKMESLSRMDAPAPHQNGVTPGASRATIAAANITAAARWFARFTWLSGFASVNTLVMWCVSSMAAPNPRRPGGADMCSDASHYGSHSHGI</sequence>
<organism evidence="2 3">
    <name type="scientific">Portunus trituberculatus</name>
    <name type="common">Swimming crab</name>
    <name type="synonym">Neptunus trituberculatus</name>
    <dbReference type="NCBI Taxonomy" id="210409"/>
    <lineage>
        <taxon>Eukaryota</taxon>
        <taxon>Metazoa</taxon>
        <taxon>Ecdysozoa</taxon>
        <taxon>Arthropoda</taxon>
        <taxon>Crustacea</taxon>
        <taxon>Multicrustacea</taxon>
        <taxon>Malacostraca</taxon>
        <taxon>Eumalacostraca</taxon>
        <taxon>Eucarida</taxon>
        <taxon>Decapoda</taxon>
        <taxon>Pleocyemata</taxon>
        <taxon>Brachyura</taxon>
        <taxon>Eubrachyura</taxon>
        <taxon>Portunoidea</taxon>
        <taxon>Portunidae</taxon>
        <taxon>Portuninae</taxon>
        <taxon>Portunus</taxon>
    </lineage>
</organism>
<accession>A0A5B7GCA8</accession>
<comment type="caution">
    <text evidence="2">The sequence shown here is derived from an EMBL/GenBank/DDBJ whole genome shotgun (WGS) entry which is preliminary data.</text>
</comment>